<accession>A0A3T1DC47</accession>
<dbReference type="KEGG" id="cohn:KCTCHS21_12230"/>
<keyword evidence="3" id="KW-1185">Reference proteome</keyword>
<dbReference type="KEGG" id="cohn:KCTCHS21_49140"/>
<evidence type="ECO:0000313" key="3">
    <source>
        <dbReference type="Proteomes" id="UP000289856"/>
    </source>
</evidence>
<dbReference type="GO" id="GO:0004803">
    <property type="term" value="F:transposase activity"/>
    <property type="evidence" value="ECO:0007669"/>
    <property type="project" value="InterPro"/>
</dbReference>
<reference evidence="2 3" key="1">
    <citation type="submission" date="2019-01" db="EMBL/GenBank/DDBJ databases">
        <title>Complete genome sequence of Cohnella hallensis HS21 isolated from Korean fir (Abies koreana) rhizospheric soil.</title>
        <authorList>
            <person name="Jiang L."/>
            <person name="Kang S.W."/>
            <person name="Kim S."/>
            <person name="Jung J."/>
            <person name="Kim C.Y."/>
            <person name="Kim D.H."/>
            <person name="Kim S.W."/>
            <person name="Lee J."/>
        </authorList>
    </citation>
    <scope>NUCLEOTIDE SEQUENCE [LARGE SCALE GENOMIC DNA]</scope>
    <source>
        <strain evidence="2 3">HS21</strain>
    </source>
</reference>
<gene>
    <name evidence="1" type="ORF">KCTCHS21_12230</name>
    <name evidence="2" type="ORF">KCTCHS21_49140</name>
</gene>
<dbReference type="RefSeq" id="WP_130605895.1">
    <property type="nucleotide sequence ID" value="NZ_AP019400.1"/>
</dbReference>
<evidence type="ECO:0000313" key="2">
    <source>
        <dbReference type="EMBL" id="BBI35515.1"/>
    </source>
</evidence>
<dbReference type="EMBL" id="AP019400">
    <property type="protein sequence ID" value="BBI31824.1"/>
    <property type="molecule type" value="Genomic_DNA"/>
</dbReference>
<evidence type="ECO:0008006" key="4">
    <source>
        <dbReference type="Google" id="ProtNLM"/>
    </source>
</evidence>
<dbReference type="EMBL" id="AP019400">
    <property type="protein sequence ID" value="BBI35515.1"/>
    <property type="molecule type" value="Genomic_DNA"/>
</dbReference>
<dbReference type="InterPro" id="IPR002514">
    <property type="entry name" value="Transposase_8"/>
</dbReference>
<dbReference type="Proteomes" id="UP000289856">
    <property type="component" value="Chromosome"/>
</dbReference>
<dbReference type="InterPro" id="IPR009057">
    <property type="entry name" value="Homeodomain-like_sf"/>
</dbReference>
<proteinExistence type="predicted"/>
<protein>
    <recommendedName>
        <fullName evidence="4">Transposase</fullName>
    </recommendedName>
</protein>
<dbReference type="Pfam" id="PF01527">
    <property type="entry name" value="HTH_Tnp_1"/>
    <property type="match status" value="1"/>
</dbReference>
<organism evidence="2 3">
    <name type="scientific">Cohnella abietis</name>
    <dbReference type="NCBI Taxonomy" id="2507935"/>
    <lineage>
        <taxon>Bacteria</taxon>
        <taxon>Bacillati</taxon>
        <taxon>Bacillota</taxon>
        <taxon>Bacilli</taxon>
        <taxon>Bacillales</taxon>
        <taxon>Paenibacillaceae</taxon>
        <taxon>Cohnella</taxon>
    </lineage>
</organism>
<name>A0A3T1DC47_9BACL</name>
<dbReference type="OrthoDB" id="1707197at2"/>
<dbReference type="GO" id="GO:0003677">
    <property type="term" value="F:DNA binding"/>
    <property type="evidence" value="ECO:0007669"/>
    <property type="project" value="InterPro"/>
</dbReference>
<dbReference type="SUPFAM" id="SSF46689">
    <property type="entry name" value="Homeodomain-like"/>
    <property type="match status" value="1"/>
</dbReference>
<dbReference type="AlphaFoldDB" id="A0A3T1DC47"/>
<evidence type="ECO:0000313" key="1">
    <source>
        <dbReference type="EMBL" id="BBI31824.1"/>
    </source>
</evidence>
<sequence length="106" mass="12452">MRRRNRTFEAIRHQAAREALSGIKPAIVARKYEVTSETIRSWVKEFQETHGDDSIPTFSERAADEQRYLELEEKHARAMKVLGEKELELEILRELIKKKNPLSMTN</sequence>
<dbReference type="GO" id="GO:0006313">
    <property type="term" value="P:DNA transposition"/>
    <property type="evidence" value="ECO:0007669"/>
    <property type="project" value="InterPro"/>
</dbReference>